<dbReference type="PANTHER" id="PTHR10381">
    <property type="entry name" value="ATP-DEPENDENT CLP PROTEASE PROTEOLYTIC SUBUNIT"/>
    <property type="match status" value="1"/>
</dbReference>
<feature type="compositionally biased region" description="Low complexity" evidence="3">
    <location>
        <begin position="270"/>
        <end position="289"/>
    </location>
</feature>
<dbReference type="NCBIfam" id="NF045542">
    <property type="entry name" value="Clp_rel_HeadMat"/>
    <property type="match status" value="1"/>
</dbReference>
<dbReference type="PRINTS" id="PR00127">
    <property type="entry name" value="CLPPROTEASEP"/>
</dbReference>
<dbReference type="RefSeq" id="WP_109990914.1">
    <property type="nucleotide sequence ID" value="NZ_CP028160.1"/>
</dbReference>
<organism evidence="4 5">
    <name type="scientific">Lactococcus lactis subsp. lactis</name>
    <name type="common">Streptococcus lactis</name>
    <dbReference type="NCBI Taxonomy" id="1360"/>
    <lineage>
        <taxon>Bacteria</taxon>
        <taxon>Bacillati</taxon>
        <taxon>Bacillota</taxon>
        <taxon>Bacilli</taxon>
        <taxon>Lactobacillales</taxon>
        <taxon>Streptococcaceae</taxon>
        <taxon>Lactococcus</taxon>
    </lineage>
</organism>
<proteinExistence type="inferred from homology"/>
<dbReference type="PANTHER" id="PTHR10381:SF11">
    <property type="entry name" value="ATP-DEPENDENT CLP PROTEASE PROTEOLYTIC SUBUNIT, MITOCHONDRIAL"/>
    <property type="match status" value="1"/>
</dbReference>
<feature type="compositionally biased region" description="Basic and acidic residues" evidence="3">
    <location>
        <begin position="201"/>
        <end position="213"/>
    </location>
</feature>
<dbReference type="AlphaFoldDB" id="A0A2Z3KEB2"/>
<feature type="compositionally biased region" description="Acidic residues" evidence="3">
    <location>
        <begin position="228"/>
        <end position="267"/>
    </location>
</feature>
<reference evidence="4 5" key="1">
    <citation type="submission" date="2018-03" db="EMBL/GenBank/DDBJ databases">
        <title>Genome sequence of Lactococcus lactis strain 14B4 from almond drupe.</title>
        <authorList>
            <person name="Tran T.D."/>
            <person name="McGarvey J.A."/>
            <person name="Huynh S."/>
            <person name="Parker C.T."/>
        </authorList>
    </citation>
    <scope>NUCLEOTIDE SEQUENCE [LARGE SCALE GENOMIC DNA]</scope>
    <source>
        <strain evidence="4 5">14B4</strain>
    </source>
</reference>
<accession>A0A2Z3KEB2</accession>
<feature type="region of interest" description="Disordered" evidence="3">
    <location>
        <begin position="201"/>
        <end position="300"/>
    </location>
</feature>
<protein>
    <recommendedName>
        <fullName evidence="2">ATP-dependent Clp protease proteolytic subunit</fullName>
    </recommendedName>
</protein>
<evidence type="ECO:0000256" key="3">
    <source>
        <dbReference type="SAM" id="MobiDB-lite"/>
    </source>
</evidence>
<dbReference type="InterPro" id="IPR029045">
    <property type="entry name" value="ClpP/crotonase-like_dom_sf"/>
</dbReference>
<dbReference type="CDD" id="cd07016">
    <property type="entry name" value="S14_ClpP_1"/>
    <property type="match status" value="1"/>
</dbReference>
<dbReference type="GO" id="GO:0009368">
    <property type="term" value="C:endopeptidase Clp complex"/>
    <property type="evidence" value="ECO:0007669"/>
    <property type="project" value="TreeGrafter"/>
</dbReference>
<dbReference type="GO" id="GO:0004176">
    <property type="term" value="F:ATP-dependent peptidase activity"/>
    <property type="evidence" value="ECO:0007669"/>
    <property type="project" value="InterPro"/>
</dbReference>
<gene>
    <name evidence="4" type="ORF">LL14B4_06190</name>
</gene>
<dbReference type="GeneID" id="89633374"/>
<name>A0A2Z3KEB2_LACLL</name>
<dbReference type="GO" id="GO:0004252">
    <property type="term" value="F:serine-type endopeptidase activity"/>
    <property type="evidence" value="ECO:0007669"/>
    <property type="project" value="InterPro"/>
</dbReference>
<dbReference type="Proteomes" id="UP000245919">
    <property type="component" value="Chromosome"/>
</dbReference>
<dbReference type="GO" id="GO:0006515">
    <property type="term" value="P:protein quality control for misfolded or incompletely synthesized proteins"/>
    <property type="evidence" value="ECO:0007669"/>
    <property type="project" value="TreeGrafter"/>
</dbReference>
<sequence length="300" mass="33303">MIKLRLSGVVGWDITADGVSTFLNENVDKDITIFLNSPGGSVVDGLEIYNLLRASGRNITTVLTGIAASMGSIIFLAGDKRIAMTGGLFMIHKPSGFTWGDADDFRKEAELLDKMQGSLQGIYQERASIDNLEEAMNAETWFNIEEMKEKGIVTSDELVSFEEVIDSDNGQEDLENEETMAITEEMKAQMEKLKAENAELKEKQEEAEFKEEMAALEASNAQLRAEATEPDPEPEDEEEEPHAGNDDDEDEETDSELEEDEETEPDPEPAAKAKTINTKKAVAKNTKNKIPAFMQMDSKY</sequence>
<dbReference type="SUPFAM" id="SSF52096">
    <property type="entry name" value="ClpP/crotonase"/>
    <property type="match status" value="1"/>
</dbReference>
<dbReference type="InterPro" id="IPR001907">
    <property type="entry name" value="ClpP"/>
</dbReference>
<dbReference type="Pfam" id="PF00574">
    <property type="entry name" value="CLP_protease"/>
    <property type="match status" value="1"/>
</dbReference>
<evidence type="ECO:0000256" key="2">
    <source>
        <dbReference type="RuleBase" id="RU003567"/>
    </source>
</evidence>
<dbReference type="Gene3D" id="3.90.226.10">
    <property type="entry name" value="2-enoyl-CoA Hydratase, Chain A, domain 1"/>
    <property type="match status" value="1"/>
</dbReference>
<evidence type="ECO:0000256" key="1">
    <source>
        <dbReference type="ARBA" id="ARBA00007039"/>
    </source>
</evidence>
<dbReference type="InterPro" id="IPR023562">
    <property type="entry name" value="ClpP/TepA"/>
</dbReference>
<dbReference type="GO" id="GO:0051117">
    <property type="term" value="F:ATPase binding"/>
    <property type="evidence" value="ECO:0007669"/>
    <property type="project" value="TreeGrafter"/>
</dbReference>
<comment type="similarity">
    <text evidence="1 2">Belongs to the peptidase S14 family.</text>
</comment>
<evidence type="ECO:0000313" key="4">
    <source>
        <dbReference type="EMBL" id="AWN65787.1"/>
    </source>
</evidence>
<evidence type="ECO:0000313" key="5">
    <source>
        <dbReference type="Proteomes" id="UP000245919"/>
    </source>
</evidence>
<dbReference type="EMBL" id="CP028160">
    <property type="protein sequence ID" value="AWN65787.1"/>
    <property type="molecule type" value="Genomic_DNA"/>
</dbReference>